<dbReference type="InterPro" id="IPR011711">
    <property type="entry name" value="GntR_C"/>
</dbReference>
<name>A0ABQ4NHH0_9RHOB</name>
<evidence type="ECO:0000313" key="6">
    <source>
        <dbReference type="Proteomes" id="UP000786693"/>
    </source>
</evidence>
<dbReference type="InterPro" id="IPR000524">
    <property type="entry name" value="Tscrpt_reg_HTH_GntR"/>
</dbReference>
<dbReference type="InterPro" id="IPR036390">
    <property type="entry name" value="WH_DNA-bd_sf"/>
</dbReference>
<keyword evidence="6" id="KW-1185">Reference proteome</keyword>
<dbReference type="PANTHER" id="PTHR43537:SF5">
    <property type="entry name" value="UXU OPERON TRANSCRIPTIONAL REGULATOR"/>
    <property type="match status" value="1"/>
</dbReference>
<dbReference type="SMART" id="SM00345">
    <property type="entry name" value="HTH_GNTR"/>
    <property type="match status" value="1"/>
</dbReference>
<gene>
    <name evidence="5" type="ORF">JANAI62_05060</name>
</gene>
<dbReference type="PANTHER" id="PTHR43537">
    <property type="entry name" value="TRANSCRIPTIONAL REGULATOR, GNTR FAMILY"/>
    <property type="match status" value="1"/>
</dbReference>
<proteinExistence type="predicted"/>
<dbReference type="Pfam" id="PF07729">
    <property type="entry name" value="FCD"/>
    <property type="match status" value="1"/>
</dbReference>
<dbReference type="SUPFAM" id="SSF46785">
    <property type="entry name" value="Winged helix' DNA-binding domain"/>
    <property type="match status" value="1"/>
</dbReference>
<sequence>MAPDAPRPPRSRTAADVLRRLIFDGELAPGSDHLETELATRLGMSRTPIREAAVQLAAQGLVELRPRKGLRVLPISPEDMREIYEVLTELESGAAGRAAERSHAPGVLDELEAAISDMDAALDRDDRDAWADADDTFHRLLMRLGGNTRAEAVVAMLADQVRRARAVTLWSRPLPVQSNADHRAVLDAIRRGDAETARAIHRTHRETAGRMLLDLISRARLKAI</sequence>
<dbReference type="Pfam" id="PF00392">
    <property type="entry name" value="GntR"/>
    <property type="match status" value="1"/>
</dbReference>
<evidence type="ECO:0000256" key="1">
    <source>
        <dbReference type="ARBA" id="ARBA00023015"/>
    </source>
</evidence>
<dbReference type="CDD" id="cd07377">
    <property type="entry name" value="WHTH_GntR"/>
    <property type="match status" value="1"/>
</dbReference>
<organism evidence="5 6">
    <name type="scientific">Jannaschia pagri</name>
    <dbReference type="NCBI Taxonomy" id="2829797"/>
    <lineage>
        <taxon>Bacteria</taxon>
        <taxon>Pseudomonadati</taxon>
        <taxon>Pseudomonadota</taxon>
        <taxon>Alphaproteobacteria</taxon>
        <taxon>Rhodobacterales</taxon>
        <taxon>Roseobacteraceae</taxon>
        <taxon>Jannaschia</taxon>
    </lineage>
</organism>
<evidence type="ECO:0000256" key="2">
    <source>
        <dbReference type="ARBA" id="ARBA00023125"/>
    </source>
</evidence>
<keyword evidence="1" id="KW-0805">Transcription regulation</keyword>
<dbReference type="PROSITE" id="PS50949">
    <property type="entry name" value="HTH_GNTR"/>
    <property type="match status" value="1"/>
</dbReference>
<feature type="domain" description="HTH gntR-type" evidence="4">
    <location>
        <begin position="8"/>
        <end position="75"/>
    </location>
</feature>
<dbReference type="RefSeq" id="WP_220747384.1">
    <property type="nucleotide sequence ID" value="NZ_BPFH01000001.1"/>
</dbReference>
<dbReference type="SUPFAM" id="SSF48008">
    <property type="entry name" value="GntR ligand-binding domain-like"/>
    <property type="match status" value="1"/>
</dbReference>
<dbReference type="EMBL" id="BPFH01000001">
    <property type="protein sequence ID" value="GIT93883.1"/>
    <property type="molecule type" value="Genomic_DNA"/>
</dbReference>
<dbReference type="InterPro" id="IPR036388">
    <property type="entry name" value="WH-like_DNA-bd_sf"/>
</dbReference>
<dbReference type="SMART" id="SM00895">
    <property type="entry name" value="FCD"/>
    <property type="match status" value="1"/>
</dbReference>
<evidence type="ECO:0000259" key="4">
    <source>
        <dbReference type="PROSITE" id="PS50949"/>
    </source>
</evidence>
<dbReference type="InterPro" id="IPR008920">
    <property type="entry name" value="TF_FadR/GntR_C"/>
</dbReference>
<dbReference type="Proteomes" id="UP000786693">
    <property type="component" value="Unassembled WGS sequence"/>
</dbReference>
<evidence type="ECO:0000313" key="5">
    <source>
        <dbReference type="EMBL" id="GIT93883.1"/>
    </source>
</evidence>
<protein>
    <submittedName>
        <fullName evidence="5">GntR family transcriptional regulator</fullName>
    </submittedName>
</protein>
<accession>A0ABQ4NHH0</accession>
<comment type="caution">
    <text evidence="5">The sequence shown here is derived from an EMBL/GenBank/DDBJ whole genome shotgun (WGS) entry which is preliminary data.</text>
</comment>
<dbReference type="Gene3D" id="1.10.10.10">
    <property type="entry name" value="Winged helix-like DNA-binding domain superfamily/Winged helix DNA-binding domain"/>
    <property type="match status" value="1"/>
</dbReference>
<keyword evidence="2" id="KW-0238">DNA-binding</keyword>
<dbReference type="Gene3D" id="1.20.120.530">
    <property type="entry name" value="GntR ligand-binding domain-like"/>
    <property type="match status" value="1"/>
</dbReference>
<keyword evidence="3" id="KW-0804">Transcription</keyword>
<evidence type="ECO:0000256" key="3">
    <source>
        <dbReference type="ARBA" id="ARBA00023163"/>
    </source>
</evidence>
<reference evidence="5 6" key="1">
    <citation type="submission" date="2021-05" db="EMBL/GenBank/DDBJ databases">
        <title>Bacteria Genome sequencing.</title>
        <authorList>
            <person name="Takabe Y."/>
            <person name="Nakajima Y."/>
            <person name="Suzuki S."/>
            <person name="Shiozaki T."/>
        </authorList>
    </citation>
    <scope>NUCLEOTIDE SEQUENCE [LARGE SCALE GENOMIC DNA]</scope>
    <source>
        <strain evidence="5 6">AI_62</strain>
    </source>
</reference>